<comment type="caution">
    <text evidence="1">The sequence shown here is derived from an EMBL/GenBank/DDBJ whole genome shotgun (WGS) entry which is preliminary data.</text>
</comment>
<evidence type="ECO:0000313" key="1">
    <source>
        <dbReference type="EMBL" id="MCF2500966.1"/>
    </source>
</evidence>
<dbReference type="AlphaFoldDB" id="A0A9X1U2W9"/>
<reference evidence="1" key="1">
    <citation type="submission" date="2022-01" db="EMBL/GenBank/DDBJ databases">
        <title>Novel species in genus Dyadobacter.</title>
        <authorList>
            <person name="Ma C."/>
        </authorList>
    </citation>
    <scope>NUCLEOTIDE SEQUENCE</scope>
    <source>
        <strain evidence="1">CY357</strain>
    </source>
</reference>
<evidence type="ECO:0000313" key="2">
    <source>
        <dbReference type="Proteomes" id="UP001139411"/>
    </source>
</evidence>
<proteinExistence type="predicted"/>
<dbReference type="RefSeq" id="WP_235179258.1">
    <property type="nucleotide sequence ID" value="NZ_JAKFFV010000014.1"/>
</dbReference>
<accession>A0A9X1U2W9</accession>
<organism evidence="1 2">
    <name type="scientific">Dyadobacter chenhuakuii</name>
    <dbReference type="NCBI Taxonomy" id="2909339"/>
    <lineage>
        <taxon>Bacteria</taxon>
        <taxon>Pseudomonadati</taxon>
        <taxon>Bacteroidota</taxon>
        <taxon>Cytophagia</taxon>
        <taxon>Cytophagales</taxon>
        <taxon>Spirosomataceae</taxon>
        <taxon>Dyadobacter</taxon>
    </lineage>
</organism>
<protein>
    <submittedName>
        <fullName evidence="1">Uncharacterized protein</fullName>
    </submittedName>
</protein>
<dbReference type="EMBL" id="JAKFFV010000014">
    <property type="protein sequence ID" value="MCF2500966.1"/>
    <property type="molecule type" value="Genomic_DNA"/>
</dbReference>
<sequence length="114" mass="13523">MKERERISILEELMSENLIRLDRLESGQFDLKHGQNVLIRSVNDLNNLVWRNSNDIEVLKKDVAYLKENMATKQMFNTLLEAMTNGFDRTDRQFARMHDEMVLLRQDVNVLKAR</sequence>
<name>A0A9X1U2W9_9BACT</name>
<gene>
    <name evidence="1" type="ORF">L0661_21770</name>
</gene>
<dbReference type="Proteomes" id="UP001139411">
    <property type="component" value="Unassembled WGS sequence"/>
</dbReference>